<gene>
    <name evidence="1" type="ORF">BcellWH2_04901</name>
</gene>
<dbReference type="RefSeq" id="WP_144430765.1">
    <property type="nucleotide sequence ID" value="NZ_CP012801.1"/>
</dbReference>
<protein>
    <submittedName>
        <fullName evidence="1">Uncharacterized protein</fullName>
    </submittedName>
</protein>
<dbReference type="AlphaFoldDB" id="A0A0P0G2X7"/>
<name>A0A0P0G2X7_9BACE</name>
<evidence type="ECO:0000313" key="2">
    <source>
        <dbReference type="Proteomes" id="UP000061809"/>
    </source>
</evidence>
<evidence type="ECO:0000313" key="1">
    <source>
        <dbReference type="EMBL" id="ALJ62110.1"/>
    </source>
</evidence>
<dbReference type="EMBL" id="CP012801">
    <property type="protein sequence ID" value="ALJ62110.1"/>
    <property type="molecule type" value="Genomic_DNA"/>
</dbReference>
<sequence length="137" mass="16167">MAELEHFSMAMSKSYQVTLKKQLDTVSIRTNISYPLKSYLNIVRLILDSLGFRHQSFMKDNRRRKTPEFEFSSVFPTSYTRYRFFYLIIKQIDAVGSGVGKFHPAPNSREYLFFSLNYLSKGLKELSFRQELREPSL</sequence>
<accession>A0A0P0G2X7</accession>
<proteinExistence type="predicted"/>
<dbReference type="Proteomes" id="UP000061809">
    <property type="component" value="Chromosome"/>
</dbReference>
<dbReference type="PATRIC" id="fig|246787.4.peg.5059"/>
<organism evidence="1 2">
    <name type="scientific">Bacteroides cellulosilyticus</name>
    <dbReference type="NCBI Taxonomy" id="246787"/>
    <lineage>
        <taxon>Bacteria</taxon>
        <taxon>Pseudomonadati</taxon>
        <taxon>Bacteroidota</taxon>
        <taxon>Bacteroidia</taxon>
        <taxon>Bacteroidales</taxon>
        <taxon>Bacteroidaceae</taxon>
        <taxon>Bacteroides</taxon>
    </lineage>
</organism>
<dbReference type="KEGG" id="bcel:BcellWH2_04901"/>
<reference evidence="1 2" key="1">
    <citation type="journal article" date="2015" name="Science">
        <title>Genetic determinants of in vivo fitness and diet responsiveness in multiple human gut Bacteroides.</title>
        <authorList>
            <person name="Wu M."/>
            <person name="McNulty N.P."/>
            <person name="Rodionov D.A."/>
            <person name="Khoroshkin M.S."/>
            <person name="Griffin N.W."/>
            <person name="Cheng J."/>
            <person name="Latreille P."/>
            <person name="Kerstetter R.A."/>
            <person name="Terrapon N."/>
            <person name="Henrissat B."/>
            <person name="Osterman A.L."/>
            <person name="Gordon J.I."/>
        </authorList>
    </citation>
    <scope>NUCLEOTIDE SEQUENCE [LARGE SCALE GENOMIC DNA]</scope>
    <source>
        <strain evidence="1 2">WH2</strain>
    </source>
</reference>